<sequence length="113" mass="12761">MKFNFKLWIEDDEGKSVIGKGGVELLKAISTTGSISKAAENLNLSYKFAWEYIRKIEKEVGGVEMKKGGKNAGGTNLSPKIQEMLKIYDQAQEEVKKILEKYTKMIEELNDVK</sequence>
<dbReference type="RefSeq" id="WP_048099927.1">
    <property type="nucleotide sequence ID" value="NZ_JFZT01000045.1"/>
</dbReference>
<dbReference type="InterPro" id="IPR036388">
    <property type="entry name" value="WH-like_DNA-bd_sf"/>
</dbReference>
<dbReference type="PANTHER" id="PTHR30432">
    <property type="entry name" value="TRANSCRIPTIONAL REGULATOR MODE"/>
    <property type="match status" value="1"/>
</dbReference>
<proteinExistence type="predicted"/>
<feature type="coiled-coil region" evidence="1">
    <location>
        <begin position="81"/>
        <end position="112"/>
    </location>
</feature>
<name>A0A031LL03_9CREN</name>
<dbReference type="OrthoDB" id="36889at2157"/>
<comment type="caution">
    <text evidence="3">The sequence shown here is derived from an EMBL/GenBank/DDBJ whole genome shotgun (WGS) entry which is preliminary data.</text>
</comment>
<dbReference type="SUPFAM" id="SSF46785">
    <property type="entry name" value="Winged helix' DNA-binding domain"/>
    <property type="match status" value="1"/>
</dbReference>
<evidence type="ECO:0000313" key="3">
    <source>
        <dbReference type="EMBL" id="EZQ04737.1"/>
    </source>
</evidence>
<dbReference type="Pfam" id="PF00126">
    <property type="entry name" value="HTH_1"/>
    <property type="match status" value="1"/>
</dbReference>
<dbReference type="STRING" id="1160895.CM19_08460"/>
<feature type="domain" description="HTH lysR-type" evidence="2">
    <location>
        <begin position="24"/>
        <end position="61"/>
    </location>
</feature>
<dbReference type="InterPro" id="IPR051815">
    <property type="entry name" value="Molybdate_resp_trans_reg"/>
</dbReference>
<dbReference type="Proteomes" id="UP000024332">
    <property type="component" value="Unassembled WGS sequence"/>
</dbReference>
<dbReference type="InterPro" id="IPR000847">
    <property type="entry name" value="LysR_HTH_N"/>
</dbReference>
<dbReference type="Gene3D" id="1.10.10.10">
    <property type="entry name" value="Winged helix-like DNA-binding domain superfamily/Winged helix DNA-binding domain"/>
    <property type="match status" value="1"/>
</dbReference>
<reference evidence="3 4" key="1">
    <citation type="submission" date="2014-03" db="EMBL/GenBank/DDBJ databases">
        <title>Draft genome sequence of the novel thermoacidophilic archaea Acidianus copahuensis ALE1 strain, isolated from Copahue volcanic area in Neuquen Argentina.</title>
        <authorList>
            <person name="Urbieta M.S."/>
            <person name="Rascovan N."/>
            <person name="Castro C."/>
            <person name="Revale S."/>
            <person name="Giaveno M.A."/>
            <person name="Vazquez M.P."/>
            <person name="Donati E.R."/>
        </authorList>
    </citation>
    <scope>NUCLEOTIDE SEQUENCE [LARGE SCALE GENOMIC DNA]</scope>
    <source>
        <strain evidence="3 4">ALE1</strain>
    </source>
</reference>
<organism evidence="3 4">
    <name type="scientific">Candidatus Acidianus copahuensis</name>
    <dbReference type="NCBI Taxonomy" id="1160895"/>
    <lineage>
        <taxon>Archaea</taxon>
        <taxon>Thermoproteota</taxon>
        <taxon>Thermoprotei</taxon>
        <taxon>Sulfolobales</taxon>
        <taxon>Sulfolobaceae</taxon>
        <taxon>Acidianus</taxon>
    </lineage>
</organism>
<keyword evidence="3" id="KW-0238">DNA-binding</keyword>
<dbReference type="AlphaFoldDB" id="A0A031LL03"/>
<evidence type="ECO:0000313" key="4">
    <source>
        <dbReference type="Proteomes" id="UP000024332"/>
    </source>
</evidence>
<keyword evidence="4" id="KW-1185">Reference proteome</keyword>
<evidence type="ECO:0000256" key="1">
    <source>
        <dbReference type="SAM" id="Coils"/>
    </source>
</evidence>
<dbReference type="EMBL" id="JFZT01000045">
    <property type="protein sequence ID" value="EZQ04737.1"/>
    <property type="molecule type" value="Genomic_DNA"/>
</dbReference>
<evidence type="ECO:0000259" key="2">
    <source>
        <dbReference type="Pfam" id="PF00126"/>
    </source>
</evidence>
<dbReference type="GO" id="GO:0003677">
    <property type="term" value="F:DNA binding"/>
    <property type="evidence" value="ECO:0007669"/>
    <property type="project" value="UniProtKB-KW"/>
</dbReference>
<accession>A0A031LL03</accession>
<keyword evidence="1" id="KW-0175">Coiled coil</keyword>
<gene>
    <name evidence="3" type="ORF">CM19_08460</name>
</gene>
<protein>
    <submittedName>
        <fullName evidence="3">DNA-binding protein</fullName>
    </submittedName>
</protein>
<dbReference type="PANTHER" id="PTHR30432:SF1">
    <property type="entry name" value="DNA-BINDING TRANSCRIPTIONAL DUAL REGULATOR MODE"/>
    <property type="match status" value="1"/>
</dbReference>
<dbReference type="InterPro" id="IPR036390">
    <property type="entry name" value="WH_DNA-bd_sf"/>
</dbReference>
<dbReference type="GO" id="GO:0003700">
    <property type="term" value="F:DNA-binding transcription factor activity"/>
    <property type="evidence" value="ECO:0007669"/>
    <property type="project" value="InterPro"/>
</dbReference>